<dbReference type="PANTHER" id="PTHR43308:SF5">
    <property type="entry name" value="S-LAYER PROTEIN _ PEPTIDOGLYCAN ENDO-BETA-N-ACETYLGLUCOSAMINIDASE"/>
    <property type="match status" value="1"/>
</dbReference>
<evidence type="ECO:0000256" key="1">
    <source>
        <dbReference type="SAM" id="SignalP"/>
    </source>
</evidence>
<dbReference type="RefSeq" id="WP_354367330.1">
    <property type="nucleotide sequence ID" value="NZ_JBEPMA010000003.1"/>
</dbReference>
<organism evidence="3 4">
    <name type="scientific">Peptoniphilus olsenii</name>
    <dbReference type="NCBI Taxonomy" id="411570"/>
    <lineage>
        <taxon>Bacteria</taxon>
        <taxon>Bacillati</taxon>
        <taxon>Bacillota</taxon>
        <taxon>Tissierellia</taxon>
        <taxon>Tissierellales</taxon>
        <taxon>Peptoniphilaceae</taxon>
        <taxon>Peptoniphilus</taxon>
    </lineage>
</organism>
<name>A0ABV2J8Q7_9FIRM</name>
<dbReference type="PROSITE" id="PS51272">
    <property type="entry name" value="SLH"/>
    <property type="match status" value="2"/>
</dbReference>
<dbReference type="PANTHER" id="PTHR43308">
    <property type="entry name" value="OUTER MEMBRANE PROTEIN ALPHA-RELATED"/>
    <property type="match status" value="1"/>
</dbReference>
<dbReference type="InterPro" id="IPR051465">
    <property type="entry name" value="Cell_Envelope_Struct_Comp"/>
</dbReference>
<comment type="caution">
    <text evidence="3">The sequence shown here is derived from an EMBL/GenBank/DDBJ whole genome shotgun (WGS) entry which is preliminary data.</text>
</comment>
<feature type="signal peptide" evidence="1">
    <location>
        <begin position="1"/>
        <end position="24"/>
    </location>
</feature>
<dbReference type="InterPro" id="IPR001119">
    <property type="entry name" value="SLH_dom"/>
</dbReference>
<protein>
    <recommendedName>
        <fullName evidence="2">SLH domain-containing protein</fullName>
    </recommendedName>
</protein>
<dbReference type="Proteomes" id="UP001549162">
    <property type="component" value="Unassembled WGS sequence"/>
</dbReference>
<keyword evidence="1" id="KW-0732">Signal</keyword>
<dbReference type="Pfam" id="PF00395">
    <property type="entry name" value="SLH"/>
    <property type="match status" value="2"/>
</dbReference>
<sequence>MKNRIISLFLVFIFIFNLSAGVFAKEAVDNKNNIENKITKLLEKNIITGYPDKSLGLNRNITRAEILKTIVASLGFLEESNKLKGKNKPFVDVDENHWANGIIAWAKNSSLKNGIGIIHGYPDGTFKPENNITVAELITILALAAKDDVNLEDIKNANYPDTYINCATELKIIGPESGIKNINLDEKATRKLSFEMVYNFMQSKI</sequence>
<feature type="chain" id="PRO_5045217329" description="SLH domain-containing protein" evidence="1">
    <location>
        <begin position="25"/>
        <end position="205"/>
    </location>
</feature>
<keyword evidence="4" id="KW-1185">Reference proteome</keyword>
<evidence type="ECO:0000313" key="3">
    <source>
        <dbReference type="EMBL" id="MET3617157.1"/>
    </source>
</evidence>
<dbReference type="EMBL" id="JBEPMA010000003">
    <property type="protein sequence ID" value="MET3617157.1"/>
    <property type="molecule type" value="Genomic_DNA"/>
</dbReference>
<evidence type="ECO:0000259" key="2">
    <source>
        <dbReference type="PROSITE" id="PS51272"/>
    </source>
</evidence>
<feature type="domain" description="SLH" evidence="2">
    <location>
        <begin position="21"/>
        <end position="84"/>
    </location>
</feature>
<evidence type="ECO:0000313" key="4">
    <source>
        <dbReference type="Proteomes" id="UP001549162"/>
    </source>
</evidence>
<feature type="domain" description="SLH" evidence="2">
    <location>
        <begin position="86"/>
        <end position="155"/>
    </location>
</feature>
<proteinExistence type="predicted"/>
<reference evidence="3 4" key="1">
    <citation type="submission" date="2024-06" db="EMBL/GenBank/DDBJ databases">
        <title>Genomic Encyclopedia of Type Strains, Phase IV (KMG-IV): sequencing the most valuable type-strain genomes for metagenomic binning, comparative biology and taxonomic classification.</title>
        <authorList>
            <person name="Goeker M."/>
        </authorList>
    </citation>
    <scope>NUCLEOTIDE SEQUENCE [LARGE SCALE GENOMIC DNA]</scope>
    <source>
        <strain evidence="3 4">DSM 21460</strain>
    </source>
</reference>
<gene>
    <name evidence="3" type="ORF">ABID14_000785</name>
</gene>
<accession>A0ABV2J8Q7</accession>